<comment type="subcellular location">
    <subcellularLocation>
        <location evidence="1">Cell membrane</location>
        <topology evidence="1">Multi-pass membrane protein</topology>
    </subcellularLocation>
</comment>
<feature type="transmembrane region" description="Helical" evidence="6">
    <location>
        <begin position="15"/>
        <end position="36"/>
    </location>
</feature>
<dbReference type="PANTHER" id="PTHR43124:SF3">
    <property type="entry name" value="CHLORAMPHENICOL EFFLUX PUMP RV0191"/>
    <property type="match status" value="1"/>
</dbReference>
<accession>D7E5Z4</accession>
<dbReference type="PRINTS" id="PR01035">
    <property type="entry name" value="TCRTETA"/>
</dbReference>
<reference evidence="8 9" key="1">
    <citation type="submission" date="2010-06" db="EMBL/GenBank/DDBJ databases">
        <title>Complete sequence chromosome of Methanohalobium evestigatum Z-7303.</title>
        <authorList>
            <consortium name="US DOE Joint Genome Institute"/>
            <person name="Lucas S."/>
            <person name="Copeland A."/>
            <person name="Lapidus A."/>
            <person name="Cheng J.-F."/>
            <person name="Bruce D."/>
            <person name="Goodwin L."/>
            <person name="Pitluck S."/>
            <person name="Saunders E."/>
            <person name="Detter J.C."/>
            <person name="Han C."/>
            <person name="Tapia R."/>
            <person name="Land M."/>
            <person name="Hauser L."/>
            <person name="Kyrpides N."/>
            <person name="Mikhailova N."/>
            <person name="Sieprawska-Lupa M."/>
            <person name="Whitman W.B."/>
            <person name="Anderson I."/>
            <person name="Woyke T."/>
        </authorList>
    </citation>
    <scope>NUCLEOTIDE SEQUENCE [LARGE SCALE GENOMIC DNA]</scope>
    <source>
        <strain evidence="9">ATCC BAA-1072 / DSM 3721 / NBRC 107634 / OCM 161 / Z-7303</strain>
    </source>
</reference>
<feature type="domain" description="Major facilitator superfamily (MFS) profile" evidence="7">
    <location>
        <begin position="13"/>
        <end position="396"/>
    </location>
</feature>
<evidence type="ECO:0000256" key="3">
    <source>
        <dbReference type="ARBA" id="ARBA00022692"/>
    </source>
</evidence>
<evidence type="ECO:0000256" key="5">
    <source>
        <dbReference type="ARBA" id="ARBA00023136"/>
    </source>
</evidence>
<evidence type="ECO:0000259" key="7">
    <source>
        <dbReference type="PROSITE" id="PS50850"/>
    </source>
</evidence>
<evidence type="ECO:0000313" key="8">
    <source>
        <dbReference type="EMBL" id="ADI73016.1"/>
    </source>
</evidence>
<feature type="transmembrane region" description="Helical" evidence="6">
    <location>
        <begin position="48"/>
        <end position="71"/>
    </location>
</feature>
<dbReference type="Pfam" id="PF07690">
    <property type="entry name" value="MFS_1"/>
    <property type="match status" value="1"/>
</dbReference>
<dbReference type="GeneID" id="9345695"/>
<keyword evidence="5 6" id="KW-0472">Membrane</keyword>
<evidence type="ECO:0000256" key="1">
    <source>
        <dbReference type="ARBA" id="ARBA00004651"/>
    </source>
</evidence>
<dbReference type="HOGENOM" id="CLU_001265_61_5_2"/>
<dbReference type="OrthoDB" id="117970at2157"/>
<feature type="transmembrane region" description="Helical" evidence="6">
    <location>
        <begin position="348"/>
        <end position="365"/>
    </location>
</feature>
<dbReference type="GO" id="GO:0005886">
    <property type="term" value="C:plasma membrane"/>
    <property type="evidence" value="ECO:0007669"/>
    <property type="project" value="UniProtKB-SubCell"/>
</dbReference>
<dbReference type="PROSITE" id="PS00216">
    <property type="entry name" value="SUGAR_TRANSPORT_1"/>
    <property type="match status" value="1"/>
</dbReference>
<dbReference type="SUPFAM" id="SSF103473">
    <property type="entry name" value="MFS general substrate transporter"/>
    <property type="match status" value="1"/>
</dbReference>
<keyword evidence="3 6" id="KW-0812">Transmembrane</keyword>
<gene>
    <name evidence="8" type="ordered locus">Metev_0084</name>
</gene>
<organism evidence="8 9">
    <name type="scientific">Methanohalobium evestigatum (strain ATCC BAA-1072 / DSM 3721 / NBRC 107634 / OCM 161 / Z-7303)</name>
    <dbReference type="NCBI Taxonomy" id="644295"/>
    <lineage>
        <taxon>Archaea</taxon>
        <taxon>Methanobacteriati</taxon>
        <taxon>Methanobacteriota</taxon>
        <taxon>Stenosarchaea group</taxon>
        <taxon>Methanomicrobia</taxon>
        <taxon>Methanosarcinales</taxon>
        <taxon>Methanosarcinaceae</taxon>
        <taxon>Methanohalobium</taxon>
    </lineage>
</organism>
<evidence type="ECO:0000256" key="2">
    <source>
        <dbReference type="ARBA" id="ARBA00022475"/>
    </source>
</evidence>
<dbReference type="InterPro" id="IPR020846">
    <property type="entry name" value="MFS_dom"/>
</dbReference>
<feature type="transmembrane region" description="Helical" evidence="6">
    <location>
        <begin position="304"/>
        <end position="328"/>
    </location>
</feature>
<dbReference type="InterPro" id="IPR011701">
    <property type="entry name" value="MFS"/>
</dbReference>
<evidence type="ECO:0000313" key="9">
    <source>
        <dbReference type="Proteomes" id="UP000000391"/>
    </source>
</evidence>
<feature type="transmembrane region" description="Helical" evidence="6">
    <location>
        <begin position="78"/>
        <end position="98"/>
    </location>
</feature>
<dbReference type="CDD" id="cd17325">
    <property type="entry name" value="MFS_MdtG_SLC18_like"/>
    <property type="match status" value="1"/>
</dbReference>
<dbReference type="InterPro" id="IPR001958">
    <property type="entry name" value="Tet-R_TetA/multi-R_MdtG-like"/>
</dbReference>
<keyword evidence="4 6" id="KW-1133">Transmembrane helix</keyword>
<dbReference type="RefSeq" id="WP_013193584.1">
    <property type="nucleotide sequence ID" value="NC_014253.1"/>
</dbReference>
<dbReference type="InterPro" id="IPR005829">
    <property type="entry name" value="Sugar_transporter_CS"/>
</dbReference>
<dbReference type="EMBL" id="CP002069">
    <property type="protein sequence ID" value="ADI73016.1"/>
    <property type="molecule type" value="Genomic_DNA"/>
</dbReference>
<dbReference type="GO" id="GO:0022857">
    <property type="term" value="F:transmembrane transporter activity"/>
    <property type="evidence" value="ECO:0007669"/>
    <property type="project" value="InterPro"/>
</dbReference>
<feature type="transmembrane region" description="Helical" evidence="6">
    <location>
        <begin position="248"/>
        <end position="269"/>
    </location>
</feature>
<dbReference type="InterPro" id="IPR036259">
    <property type="entry name" value="MFS_trans_sf"/>
</dbReference>
<protein>
    <submittedName>
        <fullName evidence="8">Major facilitator superfamily MFS_1</fullName>
    </submittedName>
</protein>
<feature type="transmembrane region" description="Helical" evidence="6">
    <location>
        <begin position="215"/>
        <end position="236"/>
    </location>
</feature>
<dbReference type="Gene3D" id="1.20.1250.20">
    <property type="entry name" value="MFS general substrate transporter like domains"/>
    <property type="match status" value="1"/>
</dbReference>
<dbReference type="KEGG" id="mev:Metev_0084"/>
<proteinExistence type="predicted"/>
<feature type="transmembrane region" description="Helical" evidence="6">
    <location>
        <begin position="371"/>
        <end position="391"/>
    </location>
</feature>
<dbReference type="STRING" id="644295.Metev_0084"/>
<keyword evidence="9" id="KW-1185">Reference proteome</keyword>
<evidence type="ECO:0000256" key="4">
    <source>
        <dbReference type="ARBA" id="ARBA00022989"/>
    </source>
</evidence>
<feature type="transmembrane region" description="Helical" evidence="6">
    <location>
        <begin position="281"/>
        <end position="298"/>
    </location>
</feature>
<dbReference type="InterPro" id="IPR050189">
    <property type="entry name" value="MFS_Efflux_Transporters"/>
</dbReference>
<name>D7E5Z4_METEZ</name>
<evidence type="ECO:0000256" key="6">
    <source>
        <dbReference type="SAM" id="Phobius"/>
    </source>
</evidence>
<sequence length="398" mass="43132">MTAPIPKFSRKRQMFLLSIGTFCVFLGILSLIPLLPDISEDLNISKSHLGWVAGTFLIFMALLQVPFGLISDRFGRKVLIFSGIFIFGTGVGILSFASNFITLLFARAVSGTGAAIFFQTSFTMVGDMFKYQERGRAMSVLAVATGFGTISGYSVGGIFGGIYGWREVFMALAGIAFFVSFLSLFMRETRVEITERKTTSNVLQFSFDMFRKRTIVFITLIAMLCDMAAIGASYVVPFFAKDAGITTAITGLIFIPHAAVSSLGASFSGWVSDIVGRKKPLVIIAILGGCALFLLSQIPPISLIIAFNFAFVGLCFGPVVTLTSTLLVDEVVKVDSSIIATTMGTFNMVRWLGSAAGPVMAGIFLEFYGTRIAFILLSVTVFVSVLLAVGIKEKREYY</sequence>
<keyword evidence="2" id="KW-1003">Cell membrane</keyword>
<feature type="transmembrane region" description="Helical" evidence="6">
    <location>
        <begin position="168"/>
        <end position="186"/>
    </location>
</feature>
<dbReference type="AlphaFoldDB" id="D7E5Z4"/>
<dbReference type="PANTHER" id="PTHR43124">
    <property type="entry name" value="PURINE EFFLUX PUMP PBUE"/>
    <property type="match status" value="1"/>
</dbReference>
<dbReference type="Proteomes" id="UP000000391">
    <property type="component" value="Chromosome"/>
</dbReference>
<feature type="transmembrane region" description="Helical" evidence="6">
    <location>
        <begin position="137"/>
        <end position="162"/>
    </location>
</feature>
<feature type="transmembrane region" description="Helical" evidence="6">
    <location>
        <begin position="104"/>
        <end position="125"/>
    </location>
</feature>
<dbReference type="PROSITE" id="PS50850">
    <property type="entry name" value="MFS"/>
    <property type="match status" value="1"/>
</dbReference>